<dbReference type="GO" id="GO:0005886">
    <property type="term" value="C:plasma membrane"/>
    <property type="evidence" value="ECO:0007669"/>
    <property type="project" value="UniProtKB-SubCell"/>
</dbReference>
<evidence type="ECO:0000256" key="5">
    <source>
        <dbReference type="ARBA" id="ARBA00022989"/>
    </source>
</evidence>
<keyword evidence="2" id="KW-0813">Transport</keyword>
<evidence type="ECO:0000256" key="10">
    <source>
        <dbReference type="SAM" id="Phobius"/>
    </source>
</evidence>
<evidence type="ECO:0000256" key="1">
    <source>
        <dbReference type="ARBA" id="ARBA00004651"/>
    </source>
</evidence>
<keyword evidence="5 10" id="KW-1133">Transmembrane helix</keyword>
<protein>
    <recommendedName>
        <fullName evidence="8">Guanidinium exporter</fullName>
    </recommendedName>
</protein>
<dbReference type="SUPFAM" id="SSF103481">
    <property type="entry name" value="Multidrug resistance efflux transporter EmrE"/>
    <property type="match status" value="1"/>
</dbReference>
<evidence type="ECO:0000256" key="9">
    <source>
        <dbReference type="RuleBase" id="RU003942"/>
    </source>
</evidence>
<dbReference type="GO" id="GO:1990961">
    <property type="term" value="P:xenobiotic detoxification by transmembrane export across the plasma membrane"/>
    <property type="evidence" value="ECO:0007669"/>
    <property type="project" value="UniProtKB-ARBA"/>
</dbReference>
<evidence type="ECO:0000256" key="7">
    <source>
        <dbReference type="ARBA" id="ARBA00038151"/>
    </source>
</evidence>
<dbReference type="PANTHER" id="PTHR30561:SF0">
    <property type="entry name" value="GUANIDINIUM EXPORTER"/>
    <property type="match status" value="1"/>
</dbReference>
<name>A0A2S5KWL3_9PROT</name>
<feature type="transmembrane region" description="Helical" evidence="10">
    <location>
        <begin position="90"/>
        <end position="109"/>
    </location>
</feature>
<dbReference type="InterPro" id="IPR000390">
    <property type="entry name" value="Small_drug/metabolite_transptr"/>
</dbReference>
<dbReference type="EMBL" id="PRLP01000005">
    <property type="protein sequence ID" value="PPC79160.1"/>
    <property type="molecule type" value="Genomic_DNA"/>
</dbReference>
<evidence type="ECO:0000256" key="6">
    <source>
        <dbReference type="ARBA" id="ARBA00023136"/>
    </source>
</evidence>
<feature type="transmembrane region" description="Helical" evidence="10">
    <location>
        <begin position="64"/>
        <end position="84"/>
    </location>
</feature>
<comment type="similarity">
    <text evidence="7">Belongs to the drug/metabolite transporter (DMT) superfamily. Small multidrug resistance (SMR) (TC 2.A.7.1) family. Gdx/SugE subfamily.</text>
</comment>
<dbReference type="FunFam" id="1.10.3730.20:FF:000001">
    <property type="entry name" value="Quaternary ammonium compound resistance transporter SugE"/>
    <property type="match status" value="1"/>
</dbReference>
<gene>
    <name evidence="11" type="ORF">C4K68_01690</name>
</gene>
<keyword evidence="4 9" id="KW-0812">Transmembrane</keyword>
<dbReference type="Gene3D" id="1.10.3730.20">
    <property type="match status" value="1"/>
</dbReference>
<accession>A0A2S5KWL3</accession>
<dbReference type="GO" id="GO:0022857">
    <property type="term" value="F:transmembrane transporter activity"/>
    <property type="evidence" value="ECO:0007669"/>
    <property type="project" value="InterPro"/>
</dbReference>
<dbReference type="InterPro" id="IPR045324">
    <property type="entry name" value="Small_multidrug_res"/>
</dbReference>
<comment type="subcellular location">
    <subcellularLocation>
        <location evidence="1 9">Cell membrane</location>
        <topology evidence="1 9">Multi-pass membrane protein</topology>
    </subcellularLocation>
</comment>
<dbReference type="AlphaFoldDB" id="A0A2S5KWL3"/>
<sequence length="114" mass="12078">MFSSLGAGWGYLLLAGVCEICYAAVIPRTDGFSRLWPTVYCGFFILLSLYLLSLAVKTLPVGTAYAVWVGIGAVGTAIYGIAFLGEAINVARVLCLMLIISGVVGLKFFSTELA</sequence>
<dbReference type="Pfam" id="PF00893">
    <property type="entry name" value="Multi_Drug_Res"/>
    <property type="match status" value="1"/>
</dbReference>
<comment type="caution">
    <text evidence="11">The sequence shown here is derived from an EMBL/GenBank/DDBJ whole genome shotgun (WGS) entry which is preliminary data.</text>
</comment>
<keyword evidence="3" id="KW-1003">Cell membrane</keyword>
<dbReference type="Proteomes" id="UP000238196">
    <property type="component" value="Unassembled WGS sequence"/>
</dbReference>
<evidence type="ECO:0000256" key="2">
    <source>
        <dbReference type="ARBA" id="ARBA00022448"/>
    </source>
</evidence>
<evidence type="ECO:0000256" key="4">
    <source>
        <dbReference type="ARBA" id="ARBA00022692"/>
    </source>
</evidence>
<dbReference type="InterPro" id="IPR037185">
    <property type="entry name" value="EmrE-like"/>
</dbReference>
<dbReference type="OrthoDB" id="5295907at2"/>
<evidence type="ECO:0000256" key="8">
    <source>
        <dbReference type="ARBA" id="ARBA00039168"/>
    </source>
</evidence>
<keyword evidence="6 10" id="KW-0472">Membrane</keyword>
<evidence type="ECO:0000313" key="11">
    <source>
        <dbReference type="EMBL" id="PPC79160.1"/>
    </source>
</evidence>
<reference evidence="11 12" key="1">
    <citation type="submission" date="2018-02" db="EMBL/GenBank/DDBJ databases">
        <title>novel marine gammaproteobacteria from coastal saline agro ecosystem.</title>
        <authorList>
            <person name="Krishnan R."/>
            <person name="Ramesh Kumar N."/>
        </authorList>
    </citation>
    <scope>NUCLEOTIDE SEQUENCE [LARGE SCALE GENOMIC DNA]</scope>
    <source>
        <strain evidence="11 12">228</strain>
    </source>
</reference>
<feature type="transmembrane region" description="Helical" evidence="10">
    <location>
        <begin position="33"/>
        <end position="52"/>
    </location>
</feature>
<evidence type="ECO:0000256" key="3">
    <source>
        <dbReference type="ARBA" id="ARBA00022475"/>
    </source>
</evidence>
<proteinExistence type="inferred from homology"/>
<evidence type="ECO:0000313" key="12">
    <source>
        <dbReference type="Proteomes" id="UP000238196"/>
    </source>
</evidence>
<dbReference type="PANTHER" id="PTHR30561">
    <property type="entry name" value="SMR FAMILY PROTON-DEPENDENT DRUG EFFLUX TRANSPORTER SUGE"/>
    <property type="match status" value="1"/>
</dbReference>
<organism evidence="11 12">
    <name type="scientific">Proteobacteria bacterium 228</name>
    <dbReference type="NCBI Taxonomy" id="2083153"/>
    <lineage>
        <taxon>Bacteria</taxon>
        <taxon>Pseudomonadati</taxon>
        <taxon>Pseudomonadota</taxon>
    </lineage>
</organism>